<dbReference type="SMART" id="SM00646">
    <property type="entry name" value="Ami_3"/>
    <property type="match status" value="1"/>
</dbReference>
<dbReference type="SUPFAM" id="SSF53187">
    <property type="entry name" value="Zn-dependent exopeptidases"/>
    <property type="match status" value="1"/>
</dbReference>
<gene>
    <name evidence="6" type="ORF">MKS91_00100</name>
</gene>
<comment type="catalytic activity">
    <reaction evidence="1">
        <text>Hydrolyzes the link between N-acetylmuramoyl residues and L-amino acid residues in certain cell-wall glycopeptides.</text>
        <dbReference type="EC" id="3.5.1.28"/>
    </reaction>
</comment>
<dbReference type="Proteomes" id="UP001320768">
    <property type="component" value="Unassembled WGS sequence"/>
</dbReference>
<dbReference type="EMBL" id="JAKUDN010000001">
    <property type="protein sequence ID" value="MCP8351701.1"/>
    <property type="molecule type" value="Genomic_DNA"/>
</dbReference>
<proteinExistence type="predicted"/>
<feature type="chain" id="PRO_5047450598" description="N-acetylmuramoyl-L-alanine amidase" evidence="4">
    <location>
        <begin position="17"/>
        <end position="311"/>
    </location>
</feature>
<keyword evidence="3" id="KW-0378">Hydrolase</keyword>
<comment type="caution">
    <text evidence="6">The sequence shown here is derived from an EMBL/GenBank/DDBJ whole genome shotgun (WGS) entry which is preliminary data.</text>
</comment>
<evidence type="ECO:0000259" key="5">
    <source>
        <dbReference type="SMART" id="SM00646"/>
    </source>
</evidence>
<dbReference type="Pfam" id="PF01520">
    <property type="entry name" value="Amidase_3"/>
    <property type="match status" value="1"/>
</dbReference>
<feature type="signal peptide" evidence="4">
    <location>
        <begin position="1"/>
        <end position="16"/>
    </location>
</feature>
<dbReference type="RefSeq" id="WP_258568816.1">
    <property type="nucleotide sequence ID" value="NZ_JAKUDN010000001.1"/>
</dbReference>
<evidence type="ECO:0000256" key="2">
    <source>
        <dbReference type="ARBA" id="ARBA00011901"/>
    </source>
</evidence>
<evidence type="ECO:0000313" key="6">
    <source>
        <dbReference type="EMBL" id="MCP8351701.1"/>
    </source>
</evidence>
<sequence>MIAYLVLILLAMTSMAHEQYVFQDVESDVVVQHIGNILIVKSSQPLTLMEQPRVRQYSYLADCTDADCMWLLRPGTRYLVRQDSDRLVVDYYGKEEKKSQIHILLDPGHGGKDPGAISKDGLLEKDLVLAYAKLVADCLNSIPGLHASLTREVDRYLDKYDRLKMAIAQKPDYFLSIHADAYLDSQPKGMGVYYIDNSQGSSQSQGLLAKEDVSQKSVVIEEAQALAIAFLQCFQERYDLHTQAPKPEPFVVLRSPYTPSLLMELGFISNREEAEKLADEAYQMRLAKDIAGALKAFIYQKEGLIHAGAVD</sequence>
<protein>
    <recommendedName>
        <fullName evidence="2">N-acetylmuramoyl-L-alanine amidase</fullName>
        <ecNumber evidence="2">3.5.1.28</ecNumber>
    </recommendedName>
</protein>
<reference evidence="6 7" key="1">
    <citation type="journal article" date="2022" name="Nat. Microbiol.">
        <title>The microbiome of a bacterivorous marine choanoflagellate contains a resource-demanding obligate bacterial associate.</title>
        <authorList>
            <person name="Needham D.M."/>
            <person name="Poirier C."/>
            <person name="Bachy C."/>
            <person name="George E.E."/>
            <person name="Wilken S."/>
            <person name="Yung C.C.M."/>
            <person name="Limardo A.J."/>
            <person name="Morando M."/>
            <person name="Sudek L."/>
            <person name="Malmstrom R.R."/>
            <person name="Keeling P.J."/>
            <person name="Santoro A.E."/>
            <person name="Worden A.Z."/>
        </authorList>
    </citation>
    <scope>NUCLEOTIDE SEQUENCE [LARGE SCALE GENOMIC DNA]</scope>
    <source>
        <strain evidence="6 7">Comchoano-2</strain>
    </source>
</reference>
<organism evidence="6 7">
    <name type="scientific">Candidatus Synchoanobacter obligatus</name>
    <dbReference type="NCBI Taxonomy" id="2919597"/>
    <lineage>
        <taxon>Bacteria</taxon>
        <taxon>Pseudomonadati</taxon>
        <taxon>Pseudomonadota</taxon>
        <taxon>Gammaproteobacteria</taxon>
        <taxon>Candidatus Comchoanobacterales</taxon>
        <taxon>Candidatus Comchoanobacteraceae</taxon>
        <taxon>Candidatus Synchoanobacter</taxon>
    </lineage>
</organism>
<dbReference type="EC" id="3.5.1.28" evidence="2"/>
<feature type="domain" description="MurNAc-LAA" evidence="5">
    <location>
        <begin position="163"/>
        <end position="295"/>
    </location>
</feature>
<name>A0ABT1L391_9GAMM</name>
<dbReference type="CDD" id="cd02696">
    <property type="entry name" value="MurNAc-LAA"/>
    <property type="match status" value="1"/>
</dbReference>
<dbReference type="Gene3D" id="3.40.630.40">
    <property type="entry name" value="Zn-dependent exopeptidases"/>
    <property type="match status" value="1"/>
</dbReference>
<evidence type="ECO:0000256" key="4">
    <source>
        <dbReference type="SAM" id="SignalP"/>
    </source>
</evidence>
<dbReference type="InterPro" id="IPR050695">
    <property type="entry name" value="N-acetylmuramoyl_amidase_3"/>
</dbReference>
<dbReference type="PANTHER" id="PTHR30404:SF0">
    <property type="entry name" value="N-ACETYLMURAMOYL-L-ALANINE AMIDASE AMIC"/>
    <property type="match status" value="1"/>
</dbReference>
<evidence type="ECO:0000313" key="7">
    <source>
        <dbReference type="Proteomes" id="UP001320768"/>
    </source>
</evidence>
<dbReference type="InterPro" id="IPR002508">
    <property type="entry name" value="MurNAc-LAA_cat"/>
</dbReference>
<evidence type="ECO:0000256" key="3">
    <source>
        <dbReference type="ARBA" id="ARBA00022801"/>
    </source>
</evidence>
<accession>A0ABT1L391</accession>
<evidence type="ECO:0000256" key="1">
    <source>
        <dbReference type="ARBA" id="ARBA00001561"/>
    </source>
</evidence>
<keyword evidence="4" id="KW-0732">Signal</keyword>
<keyword evidence="7" id="KW-1185">Reference proteome</keyword>
<dbReference type="PANTHER" id="PTHR30404">
    <property type="entry name" value="N-ACETYLMURAMOYL-L-ALANINE AMIDASE"/>
    <property type="match status" value="1"/>
</dbReference>